<dbReference type="Gene3D" id="3.40.50.300">
    <property type="entry name" value="P-loop containing nucleotide triphosphate hydrolases"/>
    <property type="match status" value="1"/>
</dbReference>
<dbReference type="NCBIfam" id="NF005926">
    <property type="entry name" value="PRK07940.1"/>
    <property type="match status" value="1"/>
</dbReference>
<dbReference type="InterPro" id="IPR050238">
    <property type="entry name" value="DNA_Rep/Repair_Clamp_Loader"/>
</dbReference>
<reference evidence="2" key="1">
    <citation type="submission" date="2019-11" db="EMBL/GenBank/DDBJ databases">
        <title>Complete genome sequence of Corynebacterium kalinowskii 1959, a novel Corynebacterium species isolated from soil of a small paddock in Vilsendorf, Germany.</title>
        <authorList>
            <person name="Schaffert L."/>
            <person name="Ruwe M."/>
            <person name="Milse J."/>
            <person name="Hanuschka K."/>
            <person name="Ortseifen V."/>
            <person name="Droste J."/>
            <person name="Brandt D."/>
            <person name="Schlueter L."/>
            <person name="Kutter Y."/>
            <person name="Vinke S."/>
            <person name="Viehoefer P."/>
            <person name="Jacob L."/>
            <person name="Luebke N.-C."/>
            <person name="Schulte-Berndt E."/>
            <person name="Hain C."/>
            <person name="Linder M."/>
            <person name="Schmidt P."/>
            <person name="Wollenschlaeger L."/>
            <person name="Luttermann T."/>
            <person name="Thieme E."/>
            <person name="Hassa J."/>
            <person name="Haak M."/>
            <person name="Wittchen M."/>
            <person name="Mentz A."/>
            <person name="Persicke M."/>
            <person name="Busche T."/>
            <person name="Ruckert C."/>
        </authorList>
    </citation>
    <scope>NUCLEOTIDE SEQUENCE [LARGE SCALE GENOMIC DNA]</scope>
    <source>
        <strain evidence="2">1959</strain>
    </source>
</reference>
<organism evidence="1 2">
    <name type="scientific">Corynebacterium kalinowskii</name>
    <dbReference type="NCBI Taxonomy" id="2675216"/>
    <lineage>
        <taxon>Bacteria</taxon>
        <taxon>Bacillati</taxon>
        <taxon>Actinomycetota</taxon>
        <taxon>Actinomycetes</taxon>
        <taxon>Mycobacteriales</taxon>
        <taxon>Corynebacteriaceae</taxon>
        <taxon>Corynebacterium</taxon>
    </lineage>
</organism>
<dbReference type="RefSeq" id="WP_156193326.1">
    <property type="nucleotide sequence ID" value="NZ_CP046452.1"/>
</dbReference>
<dbReference type="SUPFAM" id="SSF52540">
    <property type="entry name" value="P-loop containing nucleoside triphosphate hydrolases"/>
    <property type="match status" value="1"/>
</dbReference>
<dbReference type="AlphaFoldDB" id="A0A6B8VTQ2"/>
<gene>
    <name evidence="1" type="primary">dnaX1</name>
    <name evidence="1" type="ORF">CKALI_10735</name>
</gene>
<dbReference type="EC" id="2.7.7.7" evidence="1"/>
<keyword evidence="1" id="KW-0808">Transferase</keyword>
<proteinExistence type="predicted"/>
<dbReference type="PANTHER" id="PTHR11669">
    <property type="entry name" value="REPLICATION FACTOR C / DNA POLYMERASE III GAMMA-TAU SUBUNIT"/>
    <property type="match status" value="1"/>
</dbReference>
<dbReference type="GO" id="GO:0006261">
    <property type="term" value="P:DNA-templated DNA replication"/>
    <property type="evidence" value="ECO:0007669"/>
    <property type="project" value="TreeGrafter"/>
</dbReference>
<dbReference type="KEGG" id="ckw:CKALI_10735"/>
<dbReference type="Pfam" id="PF13177">
    <property type="entry name" value="DNA_pol3_delta2"/>
    <property type="match status" value="1"/>
</dbReference>
<dbReference type="GO" id="GO:0003887">
    <property type="term" value="F:DNA-directed DNA polymerase activity"/>
    <property type="evidence" value="ECO:0007669"/>
    <property type="project" value="UniProtKB-EC"/>
</dbReference>
<dbReference type="EMBL" id="CP046452">
    <property type="protein sequence ID" value="QGU02997.1"/>
    <property type="molecule type" value="Genomic_DNA"/>
</dbReference>
<protein>
    <submittedName>
        <fullName evidence="1">DNA polymerase III subunit tau</fullName>
        <ecNumber evidence="1">2.7.7.7</ecNumber>
    </submittedName>
</protein>
<dbReference type="GO" id="GO:0008408">
    <property type="term" value="F:3'-5' exonuclease activity"/>
    <property type="evidence" value="ECO:0007669"/>
    <property type="project" value="InterPro"/>
</dbReference>
<keyword evidence="2" id="KW-1185">Reference proteome</keyword>
<sequence length="408" mass="43515">MSENSVFDRLAGAGQLRRTLIDAATAARHIAAGAGAETGAEAAAMTHSWLFTGPPGSGRSNAAVAFAAALMCTAETVGCGECENCKAVLAGSHPDLVHVVPTELSIGVDLMRDKVVGPALALPTHSEWRVIIIEDADRLSDGAANALLKTVEEPSPRTVIMLCAPSTDRRDISITLRSRCRHVYVPTPTLEETTRILMAEGEVSEDVAKLAAAATSGHIGRARHLARSEAAQKRRAQVLHLAELIYHKEAAFQEVATLVKTVEDEVKAEFAPIEEAEIDKLRNTFGAGVKGKGAARMTKGMETEVKALEAVHKKRQTRAKRDSYDLALIDLAGLYRDALIKASGSKVQVTHPDFEGLSEDLAAKNDAAGLTDCLEAINKCRESLGHNVRPVVALSGLVGRLRKACKVQ</sequence>
<keyword evidence="1" id="KW-0548">Nucleotidyltransferase</keyword>
<dbReference type="InterPro" id="IPR027417">
    <property type="entry name" value="P-loop_NTPase"/>
</dbReference>
<dbReference type="NCBIfam" id="TIGR00678">
    <property type="entry name" value="holB"/>
    <property type="match status" value="1"/>
</dbReference>
<accession>A0A6B8VTQ2</accession>
<dbReference type="Proteomes" id="UP000427071">
    <property type="component" value="Chromosome"/>
</dbReference>
<dbReference type="PANTHER" id="PTHR11669:SF8">
    <property type="entry name" value="DNA POLYMERASE III SUBUNIT DELTA"/>
    <property type="match status" value="1"/>
</dbReference>
<evidence type="ECO:0000313" key="2">
    <source>
        <dbReference type="Proteomes" id="UP000427071"/>
    </source>
</evidence>
<name>A0A6B8VTQ2_9CORY</name>
<evidence type="ECO:0000313" key="1">
    <source>
        <dbReference type="EMBL" id="QGU02997.1"/>
    </source>
</evidence>
<dbReference type="InterPro" id="IPR004622">
    <property type="entry name" value="DNA_pol_HolB"/>
</dbReference>